<evidence type="ECO:0008006" key="6">
    <source>
        <dbReference type="Google" id="ProtNLM"/>
    </source>
</evidence>
<gene>
    <name evidence="4" type="ORF">CO145_00395</name>
</gene>
<evidence type="ECO:0000256" key="2">
    <source>
        <dbReference type="PIRSR" id="PIRSR000390-2"/>
    </source>
</evidence>
<dbReference type="PANTHER" id="PTHR30244:SF34">
    <property type="entry name" value="DTDP-4-AMINO-4,6-DIDEOXYGALACTOSE TRANSAMINASE"/>
    <property type="match status" value="1"/>
</dbReference>
<dbReference type="GO" id="GO:0008483">
    <property type="term" value="F:transaminase activity"/>
    <property type="evidence" value="ECO:0007669"/>
    <property type="project" value="TreeGrafter"/>
</dbReference>
<evidence type="ECO:0000256" key="1">
    <source>
        <dbReference type="PIRSR" id="PIRSR000390-1"/>
    </source>
</evidence>
<organism evidence="4 5">
    <name type="scientific">Candidatus Nealsonbacteria bacterium CG_4_9_14_3_um_filter_37_13</name>
    <dbReference type="NCBI Taxonomy" id="1974695"/>
    <lineage>
        <taxon>Bacteria</taxon>
        <taxon>Candidatus Nealsoniibacteriota</taxon>
    </lineage>
</organism>
<dbReference type="Gene3D" id="3.40.640.10">
    <property type="entry name" value="Type I PLP-dependent aspartate aminotransferase-like (Major domain)"/>
    <property type="match status" value="1"/>
</dbReference>
<dbReference type="InterPro" id="IPR015424">
    <property type="entry name" value="PyrdxlP-dep_Trfase"/>
</dbReference>
<evidence type="ECO:0000313" key="4">
    <source>
        <dbReference type="EMBL" id="PJA84889.1"/>
    </source>
</evidence>
<proteinExistence type="inferred from homology"/>
<dbReference type="PIRSF" id="PIRSF000390">
    <property type="entry name" value="PLP_StrS"/>
    <property type="match status" value="1"/>
</dbReference>
<feature type="modified residue" description="N6-(pyridoxal phosphate)lysine" evidence="2">
    <location>
        <position position="203"/>
    </location>
</feature>
<dbReference type="InterPro" id="IPR015422">
    <property type="entry name" value="PyrdxlP-dep_Trfase_small"/>
</dbReference>
<reference evidence="5" key="1">
    <citation type="submission" date="2017-09" db="EMBL/GenBank/DDBJ databases">
        <title>Depth-based differentiation of microbial function through sediment-hosted aquifers and enrichment of novel symbionts in the deep terrestrial subsurface.</title>
        <authorList>
            <person name="Probst A.J."/>
            <person name="Ladd B."/>
            <person name="Jarett J.K."/>
            <person name="Geller-Mcgrath D.E."/>
            <person name="Sieber C.M.K."/>
            <person name="Emerson J.B."/>
            <person name="Anantharaman K."/>
            <person name="Thomas B.C."/>
            <person name="Malmstrom R."/>
            <person name="Stieglmeier M."/>
            <person name="Klingl A."/>
            <person name="Woyke T."/>
            <person name="Ryan C.M."/>
            <person name="Banfield J.F."/>
        </authorList>
    </citation>
    <scope>NUCLEOTIDE SEQUENCE [LARGE SCALE GENOMIC DNA]</scope>
</reference>
<name>A0A2M7Z5Q8_9BACT</name>
<feature type="active site" description="Proton acceptor" evidence="1">
    <location>
        <position position="203"/>
    </location>
</feature>
<evidence type="ECO:0000313" key="5">
    <source>
        <dbReference type="Proteomes" id="UP000231034"/>
    </source>
</evidence>
<accession>A0A2M7Z5Q8</accession>
<comment type="caution">
    <text evidence="4">The sequence shown here is derived from an EMBL/GenBank/DDBJ whole genome shotgun (WGS) entry which is preliminary data.</text>
</comment>
<dbReference type="Gene3D" id="3.90.1150.10">
    <property type="entry name" value="Aspartate Aminotransferase, domain 1"/>
    <property type="match status" value="1"/>
</dbReference>
<dbReference type="AlphaFoldDB" id="A0A2M7Z5Q8"/>
<dbReference type="SUPFAM" id="SSF53383">
    <property type="entry name" value="PLP-dependent transferases"/>
    <property type="match status" value="1"/>
</dbReference>
<sequence length="443" mass="51281">MNPFRPISISLSPNTEKDDILLAFKLLFQPHLWKKCKNRNLNFYLGGEKVKFYSQKLEEEFKKYLGVKYAISFNSGRSALMAILNSLGLQRRDDEVLLQAFTCNAAVNPIIWSGLKPVFVDCDEKTFNIDLEDLKRKITEKSRVVMVQHTFGLPADMNEILEICRKNNLILIEDCAHSLGAEYKGKKVGTFGKAAFFSFSRDKVISSVYAGMAVTDDDELAEKLQEFQGKIGYPSYFWIFQQLLHPILMNWLILPTYSISCPVGNRRFSFGVGKYLLILFQWLQILSKAVHWKEKRGKKPGYFPKRLPNVLVILALNQFKKLESFNKHRKEIADFYYNGLKGLNFELPQNPENRKQIFLRFTIKHSKAHKIIKRAWQKNLLIGDWYASPIAPHDTKLEKMQYILGSCPKAERLSKETFNLPTHINISQKEAKKIVDFIKTYGS</sequence>
<dbReference type="Pfam" id="PF01041">
    <property type="entry name" value="DegT_DnrJ_EryC1"/>
    <property type="match status" value="2"/>
</dbReference>
<dbReference type="InterPro" id="IPR000653">
    <property type="entry name" value="DegT/StrS_aminotransferase"/>
</dbReference>
<protein>
    <recommendedName>
        <fullName evidence="6">DegT/DnrJ/EryC1/StrS aminotransferase</fullName>
    </recommendedName>
</protein>
<keyword evidence="2 3" id="KW-0663">Pyridoxal phosphate</keyword>
<dbReference type="EMBL" id="PFVR01000011">
    <property type="protein sequence ID" value="PJA84889.1"/>
    <property type="molecule type" value="Genomic_DNA"/>
</dbReference>
<evidence type="ECO:0000256" key="3">
    <source>
        <dbReference type="RuleBase" id="RU004508"/>
    </source>
</evidence>
<comment type="similarity">
    <text evidence="3">Belongs to the DegT/DnrJ/EryC1 family.</text>
</comment>
<dbReference type="InterPro" id="IPR015421">
    <property type="entry name" value="PyrdxlP-dep_Trfase_major"/>
</dbReference>
<dbReference type="GO" id="GO:0000271">
    <property type="term" value="P:polysaccharide biosynthetic process"/>
    <property type="evidence" value="ECO:0007669"/>
    <property type="project" value="TreeGrafter"/>
</dbReference>
<dbReference type="Proteomes" id="UP000231034">
    <property type="component" value="Unassembled WGS sequence"/>
</dbReference>
<dbReference type="PANTHER" id="PTHR30244">
    <property type="entry name" value="TRANSAMINASE"/>
    <property type="match status" value="1"/>
</dbReference>
<dbReference type="GO" id="GO:0030170">
    <property type="term" value="F:pyridoxal phosphate binding"/>
    <property type="evidence" value="ECO:0007669"/>
    <property type="project" value="TreeGrafter"/>
</dbReference>